<accession>A0ABT3RP89</accession>
<dbReference type="Proteomes" id="UP001209885">
    <property type="component" value="Unassembled WGS sequence"/>
</dbReference>
<feature type="region of interest" description="Disordered" evidence="1">
    <location>
        <begin position="1"/>
        <end position="31"/>
    </location>
</feature>
<protein>
    <submittedName>
        <fullName evidence="2">Uncharacterized protein</fullName>
    </submittedName>
</protein>
<evidence type="ECO:0000313" key="2">
    <source>
        <dbReference type="EMBL" id="MCX2743077.1"/>
    </source>
</evidence>
<proteinExistence type="predicted"/>
<sequence length="49" mass="5719">MSKSNDKKSKGRKKEESSEEELLNEIQERNKTRQLALIKIMKKLNSGNK</sequence>
<reference evidence="2 3" key="1">
    <citation type="submission" date="2022-11" db="EMBL/GenBank/DDBJ databases">
        <title>The characterization of three novel Bacteroidetes species and genomic analysis of their roles in tidal elemental geochemical cycles.</title>
        <authorList>
            <person name="Ma K."/>
        </authorList>
    </citation>
    <scope>NUCLEOTIDE SEQUENCE [LARGE SCALE GENOMIC DNA]</scope>
    <source>
        <strain evidence="2 3">M17</strain>
    </source>
</reference>
<feature type="compositionally biased region" description="Basic and acidic residues" evidence="1">
    <location>
        <begin position="1"/>
        <end position="16"/>
    </location>
</feature>
<evidence type="ECO:0000256" key="1">
    <source>
        <dbReference type="SAM" id="MobiDB-lite"/>
    </source>
</evidence>
<gene>
    <name evidence="2" type="ORF">OO013_04330</name>
</gene>
<name>A0ABT3RP89_9BACT</name>
<dbReference type="EMBL" id="JAPFQN010000003">
    <property type="protein sequence ID" value="MCX2743077.1"/>
    <property type="molecule type" value="Genomic_DNA"/>
</dbReference>
<organism evidence="2 3">
    <name type="scientific">Mangrovivirga halotolerans</name>
    <dbReference type="NCBI Taxonomy" id="2993936"/>
    <lineage>
        <taxon>Bacteria</taxon>
        <taxon>Pseudomonadati</taxon>
        <taxon>Bacteroidota</taxon>
        <taxon>Cytophagia</taxon>
        <taxon>Cytophagales</taxon>
        <taxon>Mangrovivirgaceae</taxon>
        <taxon>Mangrovivirga</taxon>
    </lineage>
</organism>
<comment type="caution">
    <text evidence="2">The sequence shown here is derived from an EMBL/GenBank/DDBJ whole genome shotgun (WGS) entry which is preliminary data.</text>
</comment>
<evidence type="ECO:0000313" key="3">
    <source>
        <dbReference type="Proteomes" id="UP001209885"/>
    </source>
</evidence>
<dbReference type="RefSeq" id="WP_266055448.1">
    <property type="nucleotide sequence ID" value="NZ_JAPFQN010000003.1"/>
</dbReference>
<keyword evidence="3" id="KW-1185">Reference proteome</keyword>